<keyword evidence="3" id="KW-1185">Reference proteome</keyword>
<evidence type="ECO:0000256" key="1">
    <source>
        <dbReference type="SAM" id="Coils"/>
    </source>
</evidence>
<organism evidence="2 3">
    <name type="scientific">Stylosanthes scabra</name>
    <dbReference type="NCBI Taxonomy" id="79078"/>
    <lineage>
        <taxon>Eukaryota</taxon>
        <taxon>Viridiplantae</taxon>
        <taxon>Streptophyta</taxon>
        <taxon>Embryophyta</taxon>
        <taxon>Tracheophyta</taxon>
        <taxon>Spermatophyta</taxon>
        <taxon>Magnoliopsida</taxon>
        <taxon>eudicotyledons</taxon>
        <taxon>Gunneridae</taxon>
        <taxon>Pentapetalae</taxon>
        <taxon>rosids</taxon>
        <taxon>fabids</taxon>
        <taxon>Fabales</taxon>
        <taxon>Fabaceae</taxon>
        <taxon>Papilionoideae</taxon>
        <taxon>50 kb inversion clade</taxon>
        <taxon>dalbergioids sensu lato</taxon>
        <taxon>Dalbergieae</taxon>
        <taxon>Pterocarpus clade</taxon>
        <taxon>Stylosanthes</taxon>
    </lineage>
</organism>
<comment type="caution">
    <text evidence="2">The sequence shown here is derived from an EMBL/GenBank/DDBJ whole genome shotgun (WGS) entry which is preliminary data.</text>
</comment>
<evidence type="ECO:0000313" key="3">
    <source>
        <dbReference type="Proteomes" id="UP001341840"/>
    </source>
</evidence>
<accession>A0ABU6R751</accession>
<name>A0ABU6R751_9FABA</name>
<protein>
    <submittedName>
        <fullName evidence="2">Uncharacterized protein</fullName>
    </submittedName>
</protein>
<sequence length="110" mass="12729">MAAQAAVREALMDREQELAAIDAKIIEEMKQLQEKQRQLQIAEERKKQIMEELKMVKHTLAIMEKTQAKQEAQQLASTPVSIQQPTNIKKPYWVILNGPRKGIYDDWAKV</sequence>
<reference evidence="2 3" key="1">
    <citation type="journal article" date="2023" name="Plants (Basel)">
        <title>Bridging the Gap: Combining Genomics and Transcriptomics Approaches to Understand Stylosanthes scabra, an Orphan Legume from the Brazilian Caatinga.</title>
        <authorList>
            <person name="Ferreira-Neto J.R.C."/>
            <person name="da Silva M.D."/>
            <person name="Binneck E."/>
            <person name="de Melo N.F."/>
            <person name="da Silva R.H."/>
            <person name="de Melo A.L.T.M."/>
            <person name="Pandolfi V."/>
            <person name="Bustamante F.O."/>
            <person name="Brasileiro-Vidal A.C."/>
            <person name="Benko-Iseppon A.M."/>
        </authorList>
    </citation>
    <scope>NUCLEOTIDE SEQUENCE [LARGE SCALE GENOMIC DNA]</scope>
    <source>
        <tissue evidence="2">Leaves</tissue>
    </source>
</reference>
<proteinExistence type="predicted"/>
<keyword evidence="1" id="KW-0175">Coiled coil</keyword>
<feature type="coiled-coil region" evidence="1">
    <location>
        <begin position="18"/>
        <end position="59"/>
    </location>
</feature>
<evidence type="ECO:0000313" key="2">
    <source>
        <dbReference type="EMBL" id="MED6119783.1"/>
    </source>
</evidence>
<gene>
    <name evidence="2" type="ORF">PIB30_014831</name>
</gene>
<dbReference type="Proteomes" id="UP001341840">
    <property type="component" value="Unassembled WGS sequence"/>
</dbReference>
<dbReference type="EMBL" id="JASCZI010030248">
    <property type="protein sequence ID" value="MED6119783.1"/>
    <property type="molecule type" value="Genomic_DNA"/>
</dbReference>